<evidence type="ECO:0000313" key="2">
    <source>
        <dbReference type="Proteomes" id="UP001362999"/>
    </source>
</evidence>
<reference evidence="1 2" key="1">
    <citation type="journal article" date="2024" name="J Genomics">
        <title>Draft genome sequencing and assembly of Favolaschia claudopus CIRM-BRFM 2984 isolated from oak limbs.</title>
        <authorList>
            <person name="Navarro D."/>
            <person name="Drula E."/>
            <person name="Chaduli D."/>
            <person name="Cazenave R."/>
            <person name="Ahrendt S."/>
            <person name="Wang J."/>
            <person name="Lipzen A."/>
            <person name="Daum C."/>
            <person name="Barry K."/>
            <person name="Grigoriev I.V."/>
            <person name="Favel A."/>
            <person name="Rosso M.N."/>
            <person name="Martin F."/>
        </authorList>
    </citation>
    <scope>NUCLEOTIDE SEQUENCE [LARGE SCALE GENOMIC DNA]</scope>
    <source>
        <strain evidence="1 2">CIRM-BRFM 2984</strain>
    </source>
</reference>
<gene>
    <name evidence="1" type="ORF">R3P38DRAFT_2952124</name>
</gene>
<accession>A0AAW0BFM8</accession>
<organism evidence="1 2">
    <name type="scientific">Favolaschia claudopus</name>
    <dbReference type="NCBI Taxonomy" id="2862362"/>
    <lineage>
        <taxon>Eukaryota</taxon>
        <taxon>Fungi</taxon>
        <taxon>Dikarya</taxon>
        <taxon>Basidiomycota</taxon>
        <taxon>Agaricomycotina</taxon>
        <taxon>Agaricomycetes</taxon>
        <taxon>Agaricomycetidae</taxon>
        <taxon>Agaricales</taxon>
        <taxon>Marasmiineae</taxon>
        <taxon>Mycenaceae</taxon>
        <taxon>Favolaschia</taxon>
    </lineage>
</organism>
<name>A0AAW0BFM8_9AGAR</name>
<dbReference type="AlphaFoldDB" id="A0AAW0BFM8"/>
<dbReference type="Proteomes" id="UP001362999">
    <property type="component" value="Unassembled WGS sequence"/>
</dbReference>
<sequence length="532" mass="60980">MPTGSGTESIPRCSACGAIHMSPGFIEPSLGTTHHRLLNSNEPPVESETAFIRDLVSKSDHNLAIIDAEISTLQTRIGTLRAQRASLLDFRRRTRSVTSLLRRMPPELLREIFHWSMPRLKSRAVDIQRSPWLLTHVCSQWRTVALAMPSLWSLFYLQYSALDDAQPAYSLPLVELQLQRAQKLKIHFYGNSALHSQPQTAIFRLLADHCTRWEELSLGLTPDIAPLLNDLRDRIPYLQKLWIQWTSREDQGATHSIDCFQMAPALHDVGIYYGFNFVEVPLPAHQLTRYESDCGIEQHLRMLKMAPNLVEAHVDIDWAPASDIRHEEIEMLHLRRLYVSNPKFLPFLRVPALEELSLEILDDYDEDDKRVPSYLFSLLDRSSCSLRRLCVRGFAADEINTLLLQVPSITELLIIGQFATELDRSVASLHVPNRNPTDSKPMAPQLRRICFACEEEIPMNYVEYAEMVKSRWKMHARALEEAALLVENGPKLDAVTTSILRSPSLEGLRFLLLEGPVATEEIKRWYFRTTWN</sequence>
<dbReference type="SUPFAM" id="SSF52047">
    <property type="entry name" value="RNI-like"/>
    <property type="match status" value="1"/>
</dbReference>
<keyword evidence="2" id="KW-1185">Reference proteome</keyword>
<protein>
    <submittedName>
        <fullName evidence="1">F-box domain-containing protein</fullName>
    </submittedName>
</protein>
<evidence type="ECO:0000313" key="1">
    <source>
        <dbReference type="EMBL" id="KAK7024985.1"/>
    </source>
</evidence>
<dbReference type="EMBL" id="JAWWNJ010000034">
    <property type="protein sequence ID" value="KAK7024985.1"/>
    <property type="molecule type" value="Genomic_DNA"/>
</dbReference>
<comment type="caution">
    <text evidence="1">The sequence shown here is derived from an EMBL/GenBank/DDBJ whole genome shotgun (WGS) entry which is preliminary data.</text>
</comment>
<proteinExistence type="predicted"/>